<evidence type="ECO:0000256" key="11">
    <source>
        <dbReference type="ARBA" id="ARBA00023310"/>
    </source>
</evidence>
<sequence length="159" mass="18523">MDNTFWAFVSLVIFIAIIVYYRVPSMMTRSLDKRSDDIRKELDEARRLREEAQQVLAEYQRKRREAEEEAAEIRKTAERDAAAFLEEAKKRTEESVARRQEMAEQRIRQAEIDATNEVRASAVDVAVAAARRMLADEAKGETANRLFDESLETVRHRMN</sequence>
<keyword evidence="8 15" id="KW-1133">Transmembrane helix</keyword>
<comment type="caution">
    <text evidence="18">The sequence shown here is derived from an EMBL/GenBank/DDBJ whole genome shotgun (WGS) entry which is preliminary data.</text>
</comment>
<comment type="subcellular location">
    <subcellularLocation>
        <location evidence="1">Cell inner membrane</location>
        <topology evidence="1">Single-pass membrane protein</topology>
    </subcellularLocation>
    <subcellularLocation>
        <location evidence="15">Cell membrane</location>
        <topology evidence="15">Single-pass membrane protein</topology>
    </subcellularLocation>
</comment>
<dbReference type="AlphaFoldDB" id="A0A506TY77"/>
<protein>
    <recommendedName>
        <fullName evidence="15">ATP synthase subunit b</fullName>
    </recommendedName>
    <alternativeName>
        <fullName evidence="15">ATP synthase F(0) sector subunit b</fullName>
    </alternativeName>
    <alternativeName>
        <fullName evidence="15">ATPase subunit I</fullName>
    </alternativeName>
    <alternativeName>
        <fullName evidence="15">F-type ATPase subunit b</fullName>
        <shortName evidence="15">F-ATPase subunit b</shortName>
    </alternativeName>
</protein>
<comment type="function">
    <text evidence="12 15">F(1)F(0) ATP synthase produces ATP from ADP in the presence of a proton or sodium gradient. F-type ATPases consist of two structural domains, F(1) containing the extramembraneous catalytic core and F(0) containing the membrane proton channel, linked together by a central stalk and a peripheral stalk. During catalysis, ATP synthesis in the catalytic domain of F(1) is coupled via a rotary mechanism of the central stalk subunits to proton translocation.</text>
</comment>
<keyword evidence="9 15" id="KW-0406">Ion transport</keyword>
<evidence type="ECO:0000256" key="4">
    <source>
        <dbReference type="ARBA" id="ARBA00022475"/>
    </source>
</evidence>
<dbReference type="CDD" id="cd06503">
    <property type="entry name" value="ATP-synt_Fo_b"/>
    <property type="match status" value="1"/>
</dbReference>
<name>A0A506TY77_9HYPH</name>
<dbReference type="PANTHER" id="PTHR33445:SF1">
    <property type="entry name" value="ATP SYNTHASE SUBUNIT B"/>
    <property type="match status" value="1"/>
</dbReference>
<keyword evidence="11 15" id="KW-0066">ATP synthesis</keyword>
<evidence type="ECO:0000256" key="7">
    <source>
        <dbReference type="ARBA" id="ARBA00022781"/>
    </source>
</evidence>
<evidence type="ECO:0000256" key="2">
    <source>
        <dbReference type="ARBA" id="ARBA00005513"/>
    </source>
</evidence>
<evidence type="ECO:0000256" key="17">
    <source>
        <dbReference type="SAM" id="Coils"/>
    </source>
</evidence>
<comment type="function">
    <text evidence="13">Component of the F(0) channel, it forms part of the peripheral stalk, linking F(1) to F(0). The b'-subunit is a diverged and duplicated form of b found in plants and photosynthetic bacteria.</text>
</comment>
<keyword evidence="6 15" id="KW-0812">Transmembrane</keyword>
<evidence type="ECO:0000256" key="9">
    <source>
        <dbReference type="ARBA" id="ARBA00023065"/>
    </source>
</evidence>
<feature type="transmembrane region" description="Helical" evidence="15">
    <location>
        <begin position="6"/>
        <end position="23"/>
    </location>
</feature>
<dbReference type="RefSeq" id="WP_141168287.1">
    <property type="nucleotide sequence ID" value="NZ_VHLH01000042.1"/>
</dbReference>
<evidence type="ECO:0000256" key="3">
    <source>
        <dbReference type="ARBA" id="ARBA00022448"/>
    </source>
</evidence>
<evidence type="ECO:0000256" key="1">
    <source>
        <dbReference type="ARBA" id="ARBA00004377"/>
    </source>
</evidence>
<proteinExistence type="inferred from homology"/>
<dbReference type="EMBL" id="VHLH01000042">
    <property type="protein sequence ID" value="TPW25921.1"/>
    <property type="molecule type" value="Genomic_DNA"/>
</dbReference>
<dbReference type="GO" id="GO:0046961">
    <property type="term" value="F:proton-transporting ATPase activity, rotational mechanism"/>
    <property type="evidence" value="ECO:0007669"/>
    <property type="project" value="TreeGrafter"/>
</dbReference>
<keyword evidence="17" id="KW-0175">Coiled coil</keyword>
<keyword evidence="10 15" id="KW-0472">Membrane</keyword>
<keyword evidence="4 15" id="KW-1003">Cell membrane</keyword>
<gene>
    <name evidence="15" type="primary">atpF</name>
    <name evidence="18" type="ORF">FJU11_17080</name>
</gene>
<evidence type="ECO:0000256" key="13">
    <source>
        <dbReference type="ARBA" id="ARBA00025614"/>
    </source>
</evidence>
<comment type="subunit">
    <text evidence="14 15">F-type ATPases have 2 components, F(1) - the catalytic core - and F(0) - the membrane proton channel. F(1) has five subunits: alpha(3), beta(3), gamma(1), delta(1), epsilon(1). F(0) has three main subunits: a(1), b(2) and c(10-14). The alpha and beta chains form an alternating ring which encloses part of the gamma chain. F(1) is attached to F(0) by a central stalk formed by the gamma and epsilon chains, while a peripheral stalk is formed by the delta and b chains.</text>
</comment>
<evidence type="ECO:0000256" key="6">
    <source>
        <dbReference type="ARBA" id="ARBA00022692"/>
    </source>
</evidence>
<evidence type="ECO:0000256" key="12">
    <source>
        <dbReference type="ARBA" id="ARBA00025198"/>
    </source>
</evidence>
<evidence type="ECO:0000256" key="15">
    <source>
        <dbReference type="HAMAP-Rule" id="MF_01398"/>
    </source>
</evidence>
<keyword evidence="19" id="KW-1185">Reference proteome</keyword>
<dbReference type="NCBIfam" id="NF006611">
    <property type="entry name" value="PRK09173.1"/>
    <property type="match status" value="1"/>
</dbReference>
<evidence type="ECO:0000256" key="14">
    <source>
        <dbReference type="ARBA" id="ARBA00025830"/>
    </source>
</evidence>
<organism evidence="18 19">
    <name type="scientific">Pararhizobium mangrovi</name>
    <dbReference type="NCBI Taxonomy" id="2590452"/>
    <lineage>
        <taxon>Bacteria</taxon>
        <taxon>Pseudomonadati</taxon>
        <taxon>Pseudomonadota</taxon>
        <taxon>Alphaproteobacteria</taxon>
        <taxon>Hyphomicrobiales</taxon>
        <taxon>Rhizobiaceae</taxon>
        <taxon>Rhizobium/Agrobacterium group</taxon>
        <taxon>Pararhizobium</taxon>
    </lineage>
</organism>
<dbReference type="InterPro" id="IPR050059">
    <property type="entry name" value="ATP_synthase_B_chain"/>
</dbReference>
<feature type="coiled-coil region" evidence="17">
    <location>
        <begin position="31"/>
        <end position="105"/>
    </location>
</feature>
<evidence type="ECO:0000313" key="19">
    <source>
        <dbReference type="Proteomes" id="UP000320314"/>
    </source>
</evidence>
<dbReference type="OrthoDB" id="8479836at2"/>
<dbReference type="InterPro" id="IPR002146">
    <property type="entry name" value="ATP_synth_b/b'su_bac/chlpt"/>
</dbReference>
<keyword evidence="5 15" id="KW-0138">CF(0)</keyword>
<accession>A0A506TY77</accession>
<dbReference type="GO" id="GO:0005886">
    <property type="term" value="C:plasma membrane"/>
    <property type="evidence" value="ECO:0007669"/>
    <property type="project" value="UniProtKB-SubCell"/>
</dbReference>
<evidence type="ECO:0000256" key="5">
    <source>
        <dbReference type="ARBA" id="ARBA00022547"/>
    </source>
</evidence>
<comment type="similarity">
    <text evidence="2 15 16">Belongs to the ATPase B chain family.</text>
</comment>
<dbReference type="PANTHER" id="PTHR33445">
    <property type="entry name" value="ATP SYNTHASE SUBUNIT B', CHLOROPLASTIC"/>
    <property type="match status" value="1"/>
</dbReference>
<evidence type="ECO:0000256" key="8">
    <source>
        <dbReference type="ARBA" id="ARBA00022989"/>
    </source>
</evidence>
<reference evidence="18 19" key="1">
    <citation type="submission" date="2019-06" db="EMBL/GenBank/DDBJ databases">
        <authorList>
            <person name="Li M."/>
        </authorList>
    </citation>
    <scope>NUCLEOTIDE SEQUENCE [LARGE SCALE GENOMIC DNA]</scope>
    <source>
        <strain evidence="18 19">BGMRC6574</strain>
    </source>
</reference>
<keyword evidence="3 15" id="KW-0813">Transport</keyword>
<dbReference type="GO" id="GO:0046933">
    <property type="term" value="F:proton-transporting ATP synthase activity, rotational mechanism"/>
    <property type="evidence" value="ECO:0007669"/>
    <property type="project" value="UniProtKB-UniRule"/>
</dbReference>
<evidence type="ECO:0000256" key="10">
    <source>
        <dbReference type="ARBA" id="ARBA00023136"/>
    </source>
</evidence>
<dbReference type="Proteomes" id="UP000320314">
    <property type="component" value="Unassembled WGS sequence"/>
</dbReference>
<evidence type="ECO:0000313" key="18">
    <source>
        <dbReference type="EMBL" id="TPW25921.1"/>
    </source>
</evidence>
<keyword evidence="7 15" id="KW-0375">Hydrogen ion transport</keyword>
<dbReference type="GO" id="GO:0045259">
    <property type="term" value="C:proton-transporting ATP synthase complex"/>
    <property type="evidence" value="ECO:0007669"/>
    <property type="project" value="UniProtKB-KW"/>
</dbReference>
<evidence type="ECO:0000256" key="16">
    <source>
        <dbReference type="RuleBase" id="RU003848"/>
    </source>
</evidence>
<dbReference type="Pfam" id="PF00430">
    <property type="entry name" value="ATP-synt_B"/>
    <property type="match status" value="1"/>
</dbReference>
<dbReference type="HAMAP" id="MF_01398">
    <property type="entry name" value="ATP_synth_b_bprime"/>
    <property type="match status" value="1"/>
</dbReference>